<reference evidence="17" key="1">
    <citation type="submission" date="2025-08" db="UniProtKB">
        <authorList>
            <consortium name="RefSeq"/>
        </authorList>
    </citation>
    <scope>IDENTIFICATION</scope>
</reference>
<feature type="domain" description="G-protein coupled receptors family 1 profile" evidence="15">
    <location>
        <begin position="47"/>
        <end position="298"/>
    </location>
</feature>
<keyword evidence="8 14" id="KW-0472">Membrane</keyword>
<dbReference type="PROSITE" id="PS00237">
    <property type="entry name" value="G_PROTEIN_RECEP_F1_1"/>
    <property type="match status" value="1"/>
</dbReference>
<evidence type="ECO:0000256" key="5">
    <source>
        <dbReference type="ARBA" id="ARBA00022725"/>
    </source>
</evidence>
<evidence type="ECO:0000259" key="15">
    <source>
        <dbReference type="PROSITE" id="PS50262"/>
    </source>
</evidence>
<dbReference type="InterPro" id="IPR000725">
    <property type="entry name" value="Olfact_rcpt"/>
</dbReference>
<proteinExistence type="inferred from homology"/>
<dbReference type="InterPro" id="IPR017452">
    <property type="entry name" value="GPCR_Rhodpsn_7TM"/>
</dbReference>
<keyword evidence="6 14" id="KW-1133">Transmembrane helix</keyword>
<evidence type="ECO:0000256" key="11">
    <source>
        <dbReference type="ARBA" id="ARBA00023180"/>
    </source>
</evidence>
<dbReference type="Proteomes" id="UP000504632">
    <property type="component" value="Chromosome 15"/>
</dbReference>
<comment type="subcellular location">
    <subcellularLocation>
        <location evidence="1 14">Cell membrane</location>
        <topology evidence="1 14">Multi-pass membrane protein</topology>
    </subcellularLocation>
</comment>
<dbReference type="PANTHER" id="PTHR26450">
    <property type="entry name" value="OLFACTORY RECEPTOR 56B1-RELATED"/>
    <property type="match status" value="1"/>
</dbReference>
<keyword evidence="3 14" id="KW-0716">Sensory transduction</keyword>
<feature type="transmembrane region" description="Helical" evidence="14">
    <location>
        <begin position="32"/>
        <end position="54"/>
    </location>
</feature>
<evidence type="ECO:0000313" key="16">
    <source>
        <dbReference type="Proteomes" id="UP000504632"/>
    </source>
</evidence>
<dbReference type="Gene3D" id="1.20.1070.10">
    <property type="entry name" value="Rhodopsin 7-helix transmembrane proteins"/>
    <property type="match status" value="1"/>
</dbReference>
<dbReference type="InterPro" id="IPR050402">
    <property type="entry name" value="OR51/52/56-like"/>
</dbReference>
<dbReference type="FunCoup" id="A0A6J2WVB5">
    <property type="interactions" value="101"/>
</dbReference>
<dbReference type="FunFam" id="1.20.1070.10:FF:000024">
    <property type="entry name" value="Olfactory receptor"/>
    <property type="match status" value="1"/>
</dbReference>
<dbReference type="SUPFAM" id="SSF81321">
    <property type="entry name" value="Family A G protein-coupled receptor-like"/>
    <property type="match status" value="1"/>
</dbReference>
<dbReference type="InParanoid" id="A0A6J2WVB5"/>
<evidence type="ECO:0000256" key="6">
    <source>
        <dbReference type="ARBA" id="ARBA00022989"/>
    </source>
</evidence>
<dbReference type="Pfam" id="PF13853">
    <property type="entry name" value="7tm_4"/>
    <property type="match status" value="1"/>
</dbReference>
<evidence type="ECO:0000256" key="4">
    <source>
        <dbReference type="ARBA" id="ARBA00022692"/>
    </source>
</evidence>
<keyword evidence="11" id="KW-0325">Glycoprotein</keyword>
<dbReference type="RefSeq" id="XP_030648137.1">
    <property type="nucleotide sequence ID" value="XM_030792277.1"/>
</dbReference>
<keyword evidence="10 13" id="KW-0675">Receptor</keyword>
<evidence type="ECO:0000256" key="2">
    <source>
        <dbReference type="ARBA" id="ARBA00022475"/>
    </source>
</evidence>
<dbReference type="GeneID" id="115828316"/>
<sequence length="328" mass="37155">MLHLRSSAHNNSIIHPSGFYIIGFTSLPYSSLYVIFLAVVYVITVLSNSFVISIISFDERLHRPKFLAVGNLAVVDLILSTSLIPGMIKTYLFKDNFVPFKLCLVQMYFYYTPLCLESFSLAVLAFDRFIAICFPLRQNSINTNITMVSILTVCWSFCIGMVMYSVYIMKYLSFCGSVLVNSYFCDYAPVFRLACNDNSMQWATATSLSLIILFGPLSLIIISYVSILIAVFKMKSVESRFKALATCTEHLILVAVFYIPILTIFIIGFFWHGVNSDLRVLSLSLSSCIPPCLNPIIYSLKTSEIRRQASFLLRKSIFGTLWKTVHPF</sequence>
<evidence type="ECO:0000256" key="9">
    <source>
        <dbReference type="ARBA" id="ARBA00023157"/>
    </source>
</evidence>
<evidence type="ECO:0000256" key="7">
    <source>
        <dbReference type="ARBA" id="ARBA00023040"/>
    </source>
</evidence>
<dbReference type="PANTHER" id="PTHR26450:SF87">
    <property type="entry name" value="OLFACTORY RECEPTOR 51F2"/>
    <property type="match status" value="1"/>
</dbReference>
<feature type="transmembrane region" description="Helical" evidence="14">
    <location>
        <begin position="208"/>
        <end position="231"/>
    </location>
</feature>
<evidence type="ECO:0000256" key="10">
    <source>
        <dbReference type="ARBA" id="ARBA00023170"/>
    </source>
</evidence>
<evidence type="ECO:0000313" key="17">
    <source>
        <dbReference type="RefSeq" id="XP_030648137.1"/>
    </source>
</evidence>
<comment type="similarity">
    <text evidence="13">Belongs to the G-protein coupled receptor 1 family.</text>
</comment>
<dbReference type="GO" id="GO:0005886">
    <property type="term" value="C:plasma membrane"/>
    <property type="evidence" value="ECO:0007669"/>
    <property type="project" value="UniProtKB-SubCell"/>
</dbReference>
<gene>
    <name evidence="17" type="primary">LOC115828316</name>
</gene>
<protein>
    <recommendedName>
        <fullName evidence="14">Olfactory receptor</fullName>
    </recommendedName>
</protein>
<dbReference type="OrthoDB" id="9444602at2759"/>
<evidence type="ECO:0000256" key="1">
    <source>
        <dbReference type="ARBA" id="ARBA00004651"/>
    </source>
</evidence>
<evidence type="ECO:0000256" key="14">
    <source>
        <dbReference type="RuleBase" id="RU363047"/>
    </source>
</evidence>
<keyword evidence="2 14" id="KW-1003">Cell membrane</keyword>
<evidence type="ECO:0000256" key="8">
    <source>
        <dbReference type="ARBA" id="ARBA00023136"/>
    </source>
</evidence>
<keyword evidence="9" id="KW-1015">Disulfide bond</keyword>
<evidence type="ECO:0000256" key="3">
    <source>
        <dbReference type="ARBA" id="ARBA00022606"/>
    </source>
</evidence>
<keyword evidence="16" id="KW-1185">Reference proteome</keyword>
<keyword evidence="5 14" id="KW-0552">Olfaction</keyword>
<dbReference type="AlphaFoldDB" id="A0A6J2WVB5"/>
<keyword evidence="4 13" id="KW-0812">Transmembrane</keyword>
<accession>A0A6J2WVB5</accession>
<evidence type="ECO:0000256" key="12">
    <source>
        <dbReference type="ARBA" id="ARBA00023224"/>
    </source>
</evidence>
<organism evidence="16 17">
    <name type="scientific">Chanos chanos</name>
    <name type="common">Milkfish</name>
    <name type="synonym">Mugil chanos</name>
    <dbReference type="NCBI Taxonomy" id="29144"/>
    <lineage>
        <taxon>Eukaryota</taxon>
        <taxon>Metazoa</taxon>
        <taxon>Chordata</taxon>
        <taxon>Craniata</taxon>
        <taxon>Vertebrata</taxon>
        <taxon>Euteleostomi</taxon>
        <taxon>Actinopterygii</taxon>
        <taxon>Neopterygii</taxon>
        <taxon>Teleostei</taxon>
        <taxon>Ostariophysi</taxon>
        <taxon>Gonorynchiformes</taxon>
        <taxon>Chanidae</taxon>
        <taxon>Chanos</taxon>
    </lineage>
</organism>
<dbReference type="PRINTS" id="PR00237">
    <property type="entry name" value="GPCRRHODOPSN"/>
</dbReference>
<dbReference type="GO" id="GO:0004930">
    <property type="term" value="F:G protein-coupled receptor activity"/>
    <property type="evidence" value="ECO:0007669"/>
    <property type="project" value="UniProtKB-KW"/>
</dbReference>
<feature type="transmembrane region" description="Helical" evidence="14">
    <location>
        <begin position="66"/>
        <end position="88"/>
    </location>
</feature>
<keyword evidence="12 13" id="KW-0807">Transducer</keyword>
<feature type="transmembrane region" description="Helical" evidence="14">
    <location>
        <begin position="108"/>
        <end position="126"/>
    </location>
</feature>
<keyword evidence="7 13" id="KW-0297">G-protein coupled receptor</keyword>
<dbReference type="PROSITE" id="PS50262">
    <property type="entry name" value="G_PROTEIN_RECEP_F1_2"/>
    <property type="match status" value="1"/>
</dbReference>
<feature type="transmembrane region" description="Helical" evidence="14">
    <location>
        <begin position="251"/>
        <end position="274"/>
    </location>
</feature>
<dbReference type="GO" id="GO:0004984">
    <property type="term" value="F:olfactory receptor activity"/>
    <property type="evidence" value="ECO:0007669"/>
    <property type="project" value="InterPro"/>
</dbReference>
<dbReference type="PRINTS" id="PR00245">
    <property type="entry name" value="OLFACTORYR"/>
</dbReference>
<feature type="transmembrane region" description="Helical" evidence="14">
    <location>
        <begin position="147"/>
        <end position="169"/>
    </location>
</feature>
<name>A0A6J2WVB5_CHACN</name>
<evidence type="ECO:0000256" key="13">
    <source>
        <dbReference type="RuleBase" id="RU000688"/>
    </source>
</evidence>
<dbReference type="InterPro" id="IPR000276">
    <property type="entry name" value="GPCR_Rhodpsn"/>
</dbReference>